<keyword evidence="3" id="KW-1185">Reference proteome</keyword>
<protein>
    <submittedName>
        <fullName evidence="2">ElyC/SanA/YdcF family protein</fullName>
    </submittedName>
</protein>
<organism evidence="2 3">
    <name type="scientific">Lipingzhangella rawalii</name>
    <dbReference type="NCBI Taxonomy" id="2055835"/>
    <lineage>
        <taxon>Bacteria</taxon>
        <taxon>Bacillati</taxon>
        <taxon>Actinomycetota</taxon>
        <taxon>Actinomycetes</taxon>
        <taxon>Streptosporangiales</taxon>
        <taxon>Nocardiopsidaceae</taxon>
        <taxon>Lipingzhangella</taxon>
    </lineage>
</organism>
<comment type="caution">
    <text evidence="2">The sequence shown here is derived from an EMBL/GenBank/DDBJ whole genome shotgun (WGS) entry which is preliminary data.</text>
</comment>
<dbReference type="PANTHER" id="PTHR30336:SF6">
    <property type="entry name" value="INTEGRAL MEMBRANE PROTEIN"/>
    <property type="match status" value="1"/>
</dbReference>
<dbReference type="PANTHER" id="PTHR30336">
    <property type="entry name" value="INNER MEMBRANE PROTEIN, PROBABLE PERMEASE"/>
    <property type="match status" value="1"/>
</dbReference>
<dbReference type="EMBL" id="JAVLVT010000017">
    <property type="protein sequence ID" value="MDS1272605.1"/>
    <property type="molecule type" value="Genomic_DNA"/>
</dbReference>
<sequence>MGLGIAFVLPPLLLLLPTGWAYLASRGRRFTTVDCPPREVAVVLGALVPPSGYPSPLLRQRLDAAAELYHNAVVSSLLVSGDNRAAANHETDAMARYLHQVHALPTRAIRADPHGFRTWDTCRHAVSSSPGPPVRSAVFVTQAFHLPRTLALARVAGIDAVGVGVASLSVRRRATYYGYAREVAATARAALDVALRRG</sequence>
<dbReference type="Pfam" id="PF02698">
    <property type="entry name" value="DUF218"/>
    <property type="match status" value="1"/>
</dbReference>
<dbReference type="RefSeq" id="WP_310914201.1">
    <property type="nucleotide sequence ID" value="NZ_JAVLVT010000017.1"/>
</dbReference>
<dbReference type="InterPro" id="IPR051599">
    <property type="entry name" value="Cell_Envelope_Assoc"/>
</dbReference>
<gene>
    <name evidence="2" type="ORF">RIF23_20160</name>
</gene>
<proteinExistence type="predicted"/>
<name>A0ABU2HB90_9ACTN</name>
<evidence type="ECO:0000259" key="1">
    <source>
        <dbReference type="Pfam" id="PF02698"/>
    </source>
</evidence>
<dbReference type="InterPro" id="IPR003848">
    <property type="entry name" value="DUF218"/>
</dbReference>
<reference evidence="3" key="1">
    <citation type="submission" date="2023-07" db="EMBL/GenBank/DDBJ databases">
        <title>Novel species in the genus Lipingzhangella isolated from Sambhar Salt Lake.</title>
        <authorList>
            <person name="Jiya N."/>
            <person name="Kajale S."/>
            <person name="Sharma A."/>
        </authorList>
    </citation>
    <scope>NUCLEOTIDE SEQUENCE [LARGE SCALE GENOMIC DNA]</scope>
    <source>
        <strain evidence="3">LS1_29</strain>
    </source>
</reference>
<feature type="domain" description="DUF218" evidence="1">
    <location>
        <begin position="40"/>
        <end position="165"/>
    </location>
</feature>
<evidence type="ECO:0000313" key="3">
    <source>
        <dbReference type="Proteomes" id="UP001250214"/>
    </source>
</evidence>
<dbReference type="CDD" id="cd06259">
    <property type="entry name" value="YdcF-like"/>
    <property type="match status" value="1"/>
</dbReference>
<evidence type="ECO:0000313" key="2">
    <source>
        <dbReference type="EMBL" id="MDS1272605.1"/>
    </source>
</evidence>
<dbReference type="Proteomes" id="UP001250214">
    <property type="component" value="Unassembled WGS sequence"/>
</dbReference>
<accession>A0ABU2HB90</accession>